<keyword evidence="5 9" id="KW-0238">DNA-binding</keyword>
<name>A0ABV9QJ65_9FIRM</name>
<dbReference type="Pfam" id="PF01272">
    <property type="entry name" value="GreA_GreB"/>
    <property type="match status" value="1"/>
</dbReference>
<dbReference type="Gene3D" id="3.10.50.30">
    <property type="entry name" value="Transcription elongation factor, GreA/GreB, C-terminal domain"/>
    <property type="match status" value="1"/>
</dbReference>
<dbReference type="SUPFAM" id="SSF46557">
    <property type="entry name" value="GreA transcript cleavage protein, N-terminal domain"/>
    <property type="match status" value="1"/>
</dbReference>
<accession>A0ABV9QJ65</accession>
<evidence type="ECO:0000256" key="4">
    <source>
        <dbReference type="ARBA" id="ARBA00023054"/>
    </source>
</evidence>
<evidence type="ECO:0000256" key="1">
    <source>
        <dbReference type="ARBA" id="ARBA00008213"/>
    </source>
</evidence>
<keyword evidence="13" id="KW-0251">Elongation factor</keyword>
<evidence type="ECO:0000256" key="6">
    <source>
        <dbReference type="ARBA" id="ARBA00023163"/>
    </source>
</evidence>
<dbReference type="Pfam" id="PF03449">
    <property type="entry name" value="GreA_GreB_N"/>
    <property type="match status" value="1"/>
</dbReference>
<comment type="similarity">
    <text evidence="1 9 10">Belongs to the GreA/GreB family.</text>
</comment>
<dbReference type="HAMAP" id="MF_00105">
    <property type="entry name" value="GreA_GreB"/>
    <property type="match status" value="1"/>
</dbReference>
<organism evidence="13 14">
    <name type="scientific">Filifactor villosus</name>
    <dbReference type="NCBI Taxonomy" id="29374"/>
    <lineage>
        <taxon>Bacteria</taxon>
        <taxon>Bacillati</taxon>
        <taxon>Bacillota</taxon>
        <taxon>Clostridia</taxon>
        <taxon>Peptostreptococcales</taxon>
        <taxon>Filifactoraceae</taxon>
        <taxon>Filifactor</taxon>
    </lineage>
</organism>
<evidence type="ECO:0000256" key="8">
    <source>
        <dbReference type="ARBA" id="ARBA00030776"/>
    </source>
</evidence>
<dbReference type="InterPro" id="IPR022691">
    <property type="entry name" value="Tscrpt_elong_fac_GreA/B_N"/>
</dbReference>
<dbReference type="PANTHER" id="PTHR30437:SF4">
    <property type="entry name" value="TRANSCRIPTION ELONGATION FACTOR GREA"/>
    <property type="match status" value="1"/>
</dbReference>
<keyword evidence="13" id="KW-0648">Protein biosynthesis</keyword>
<evidence type="ECO:0000256" key="2">
    <source>
        <dbReference type="ARBA" id="ARBA00013729"/>
    </source>
</evidence>
<dbReference type="RefSeq" id="WP_379787721.1">
    <property type="nucleotide sequence ID" value="NZ_JBHSHL010000014.1"/>
</dbReference>
<dbReference type="InterPro" id="IPR036805">
    <property type="entry name" value="Tscrpt_elong_fac_GreA/B_N_sf"/>
</dbReference>
<evidence type="ECO:0000256" key="10">
    <source>
        <dbReference type="RuleBase" id="RU000556"/>
    </source>
</evidence>
<dbReference type="InterPro" id="IPR023459">
    <property type="entry name" value="Tscrpt_elong_fac_GreA/B_fam"/>
</dbReference>
<dbReference type="GO" id="GO:0003746">
    <property type="term" value="F:translation elongation factor activity"/>
    <property type="evidence" value="ECO:0007669"/>
    <property type="project" value="UniProtKB-KW"/>
</dbReference>
<sequence length="162" mass="18106">MGQEIINNEEALITQSGYEKIEEELEFLKATKRLEVAERIKVALSFGDISENAEYDEAKNEQAQLEERISKLENILRTAVIVDESKLDHDVVNIGSWVKIDYDGDIEEYTVVGSAEADPSHSKISNEAPIGRALMGRKVGEVFDVEVPNGTASIKILEVRRD</sequence>
<dbReference type="InterPro" id="IPR018151">
    <property type="entry name" value="TF_GreA/GreB_CS"/>
</dbReference>
<dbReference type="PROSITE" id="PS00829">
    <property type="entry name" value="GREAB_1"/>
    <property type="match status" value="1"/>
</dbReference>
<evidence type="ECO:0000259" key="11">
    <source>
        <dbReference type="Pfam" id="PF01272"/>
    </source>
</evidence>
<dbReference type="PIRSF" id="PIRSF006092">
    <property type="entry name" value="GreA_GreB"/>
    <property type="match status" value="1"/>
</dbReference>
<evidence type="ECO:0000259" key="12">
    <source>
        <dbReference type="Pfam" id="PF03449"/>
    </source>
</evidence>
<dbReference type="InterPro" id="IPR006359">
    <property type="entry name" value="Tscrpt_elong_fac_GreA"/>
</dbReference>
<dbReference type="Gene3D" id="1.10.287.180">
    <property type="entry name" value="Transcription elongation factor, GreA/GreB, N-terminal domain"/>
    <property type="match status" value="1"/>
</dbReference>
<dbReference type="InterPro" id="IPR028624">
    <property type="entry name" value="Tscrpt_elong_fac_GreA/B"/>
</dbReference>
<dbReference type="Proteomes" id="UP001595916">
    <property type="component" value="Unassembled WGS sequence"/>
</dbReference>
<proteinExistence type="inferred from homology"/>
<keyword evidence="6 9" id="KW-0804">Transcription</keyword>
<evidence type="ECO:0000256" key="7">
    <source>
        <dbReference type="ARBA" id="ARBA00024916"/>
    </source>
</evidence>
<dbReference type="EMBL" id="JBHSHL010000014">
    <property type="protein sequence ID" value="MFC4804223.1"/>
    <property type="molecule type" value="Genomic_DNA"/>
</dbReference>
<keyword evidence="14" id="KW-1185">Reference proteome</keyword>
<dbReference type="PANTHER" id="PTHR30437">
    <property type="entry name" value="TRANSCRIPTION ELONGATION FACTOR GREA"/>
    <property type="match status" value="1"/>
</dbReference>
<feature type="domain" description="Transcription elongation factor GreA/GreB C-terminal" evidence="11">
    <location>
        <begin position="88"/>
        <end position="160"/>
    </location>
</feature>
<dbReference type="InterPro" id="IPR001437">
    <property type="entry name" value="Tscrpt_elong_fac_GreA/B_C"/>
</dbReference>
<evidence type="ECO:0000313" key="14">
    <source>
        <dbReference type="Proteomes" id="UP001595916"/>
    </source>
</evidence>
<evidence type="ECO:0000313" key="13">
    <source>
        <dbReference type="EMBL" id="MFC4804223.1"/>
    </source>
</evidence>
<comment type="caution">
    <text evidence="13">The sequence shown here is derived from an EMBL/GenBank/DDBJ whole genome shotgun (WGS) entry which is preliminary data.</text>
</comment>
<evidence type="ECO:0000256" key="3">
    <source>
        <dbReference type="ARBA" id="ARBA00023015"/>
    </source>
</evidence>
<dbReference type="InterPro" id="IPR036953">
    <property type="entry name" value="GreA/GreB_C_sf"/>
</dbReference>
<evidence type="ECO:0000256" key="9">
    <source>
        <dbReference type="HAMAP-Rule" id="MF_00105"/>
    </source>
</evidence>
<protein>
    <recommendedName>
        <fullName evidence="2 9">Transcription elongation factor GreA</fullName>
    </recommendedName>
    <alternativeName>
        <fullName evidence="8 9">Transcript cleavage factor GreA</fullName>
    </alternativeName>
</protein>
<comment type="function">
    <text evidence="7 9 10">Necessary for efficient RNA polymerase transcription elongation past template-encoded arresting sites. The arresting sites in DNA have the property of trapping a certain fraction of elongating RNA polymerases that pass through, resulting in locked ternary complexes. Cleavage of the nascent transcript by cleavage factors such as GreA or GreB allows the resumption of elongation from the new 3'terminus. GreA releases sequences of 2 to 3 nucleotides.</text>
</comment>
<evidence type="ECO:0000256" key="5">
    <source>
        <dbReference type="ARBA" id="ARBA00023125"/>
    </source>
</evidence>
<dbReference type="NCBIfam" id="NF001263">
    <property type="entry name" value="PRK00226.1-4"/>
    <property type="match status" value="1"/>
</dbReference>
<keyword evidence="3 9" id="KW-0805">Transcription regulation</keyword>
<feature type="domain" description="Transcription elongation factor GreA/GreB N-terminal" evidence="12">
    <location>
        <begin position="12"/>
        <end position="81"/>
    </location>
</feature>
<dbReference type="NCBIfam" id="TIGR01462">
    <property type="entry name" value="greA"/>
    <property type="match status" value="1"/>
</dbReference>
<reference evidence="14" key="1">
    <citation type="journal article" date="2019" name="Int. J. Syst. Evol. Microbiol.">
        <title>The Global Catalogue of Microorganisms (GCM) 10K type strain sequencing project: providing services to taxonomists for standard genome sequencing and annotation.</title>
        <authorList>
            <consortium name="The Broad Institute Genomics Platform"/>
            <consortium name="The Broad Institute Genome Sequencing Center for Infectious Disease"/>
            <person name="Wu L."/>
            <person name="Ma J."/>
        </authorList>
    </citation>
    <scope>NUCLEOTIDE SEQUENCE [LARGE SCALE GENOMIC DNA]</scope>
    <source>
        <strain evidence="14">CCUG 46385</strain>
    </source>
</reference>
<keyword evidence="4 9" id="KW-0175">Coiled coil</keyword>
<feature type="coiled-coil region" evidence="9">
    <location>
        <begin position="18"/>
        <end position="75"/>
    </location>
</feature>
<gene>
    <name evidence="9 13" type="primary">greA</name>
    <name evidence="13" type="ORF">ACFO4R_03930</name>
</gene>
<dbReference type="SUPFAM" id="SSF54534">
    <property type="entry name" value="FKBP-like"/>
    <property type="match status" value="1"/>
</dbReference>